<dbReference type="InterPro" id="IPR050382">
    <property type="entry name" value="MFS_Na/Anion_cotransporter"/>
</dbReference>
<sequence>MQSPDAFPPARHDLDHDLRTRGYWNSPWCILGLVLLPATFLMAIDKQAMVVMAPQIQNSLGCSLGQISNVISAYSFTYALCQIPAGWVCRQLGAARTYALACLFWSVALLSTAFATTIAELILCRALLGIGQAPDWTAALITVQQRFSSIHRSSVIAILLAALSLGAVVGAPLSVFLMTSLSWRLCFAIYGTAGILLFGILLAYSRKAAEPSVPQNRASMTEPFALSRLFSIGGAYFCLMGVEGFFLALFPLYLRNTFHLNMSHVAWYVSASYLVILLSKLLGGVASDMLLRAGFSQWRARVPLGIAGLGGGTAFLAVALMMSSGTAMLPLALIAAAFLGLGQISIWSCVQEFGGASTAQVSSWTQFLGNLSVAVVPLAMSWSVTLLGDWWLADGMLVFLGLAGVGALACVRAPIRA</sequence>
<dbReference type="RefSeq" id="WP_062109877.1">
    <property type="nucleotide sequence ID" value="NZ_LHZR01000113.1"/>
</dbReference>
<dbReference type="AlphaFoldDB" id="A0A149TF17"/>
<feature type="transmembrane region" description="Helical" evidence="5">
    <location>
        <begin position="98"/>
        <end position="119"/>
    </location>
</feature>
<dbReference type="OrthoDB" id="272777at2"/>
<dbReference type="InterPro" id="IPR011701">
    <property type="entry name" value="MFS"/>
</dbReference>
<keyword evidence="2 5" id="KW-0812">Transmembrane</keyword>
<dbReference type="PANTHER" id="PTHR11662">
    <property type="entry name" value="SOLUTE CARRIER FAMILY 17"/>
    <property type="match status" value="1"/>
</dbReference>
<evidence type="ECO:0000256" key="5">
    <source>
        <dbReference type="SAM" id="Phobius"/>
    </source>
</evidence>
<feature type="transmembrane region" description="Helical" evidence="5">
    <location>
        <begin position="23"/>
        <end position="44"/>
    </location>
</feature>
<dbReference type="Gene3D" id="1.20.1250.20">
    <property type="entry name" value="MFS general substrate transporter like domains"/>
    <property type="match status" value="2"/>
</dbReference>
<evidence type="ECO:0000256" key="4">
    <source>
        <dbReference type="ARBA" id="ARBA00023136"/>
    </source>
</evidence>
<comment type="caution">
    <text evidence="7">The sequence shown here is derived from an EMBL/GenBank/DDBJ whole genome shotgun (WGS) entry which is preliminary data.</text>
</comment>
<protein>
    <recommendedName>
        <fullName evidence="6">Major facilitator superfamily (MFS) profile domain-containing protein</fullName>
    </recommendedName>
</protein>
<feature type="transmembrane region" description="Helical" evidence="5">
    <location>
        <begin position="328"/>
        <end position="347"/>
    </location>
</feature>
<evidence type="ECO:0000256" key="1">
    <source>
        <dbReference type="ARBA" id="ARBA00004141"/>
    </source>
</evidence>
<gene>
    <name evidence="7" type="ORF">AD945_14310</name>
</gene>
<feature type="transmembrane region" description="Helical" evidence="5">
    <location>
        <begin position="181"/>
        <end position="204"/>
    </location>
</feature>
<feature type="transmembrane region" description="Helical" evidence="5">
    <location>
        <begin position="302"/>
        <end position="322"/>
    </location>
</feature>
<dbReference type="PROSITE" id="PS50850">
    <property type="entry name" value="MFS"/>
    <property type="match status" value="1"/>
</dbReference>
<evidence type="ECO:0000256" key="2">
    <source>
        <dbReference type="ARBA" id="ARBA00022692"/>
    </source>
</evidence>
<dbReference type="Pfam" id="PF07690">
    <property type="entry name" value="MFS_1"/>
    <property type="match status" value="1"/>
</dbReference>
<feature type="transmembrane region" description="Helical" evidence="5">
    <location>
        <begin position="225"/>
        <end position="253"/>
    </location>
</feature>
<evidence type="ECO:0000259" key="6">
    <source>
        <dbReference type="PROSITE" id="PS50850"/>
    </source>
</evidence>
<feature type="domain" description="Major facilitator superfamily (MFS) profile" evidence="6">
    <location>
        <begin position="31"/>
        <end position="417"/>
    </location>
</feature>
<reference evidence="7 8" key="1">
    <citation type="submission" date="2015-06" db="EMBL/GenBank/DDBJ databases">
        <title>Improved classification and identification of acetic acid bacteria using matrix-assisted laser desorption/ionization time-of-flight mass spectrometry; Gluconobacter nephelii and Gluconobacter uchimurae are later heterotypic synonyms of Gluconobacter japonicus and Gluconobacter oxydans, respectively.</title>
        <authorList>
            <person name="Li L."/>
            <person name="Cleenwerck I."/>
            <person name="De Vuyst L."/>
            <person name="Vandamme P."/>
        </authorList>
    </citation>
    <scope>NUCLEOTIDE SEQUENCE [LARGE SCALE GENOMIC DNA]</scope>
    <source>
        <strain evidence="7 8">LMG 1768</strain>
    </source>
</reference>
<evidence type="ECO:0000256" key="3">
    <source>
        <dbReference type="ARBA" id="ARBA00022989"/>
    </source>
</evidence>
<dbReference type="STRING" id="318683.A0U94_09440"/>
<dbReference type="PATRIC" id="fig|318683.6.peg.728"/>
<dbReference type="InterPro" id="IPR036259">
    <property type="entry name" value="MFS_trans_sf"/>
</dbReference>
<evidence type="ECO:0000313" key="8">
    <source>
        <dbReference type="Proteomes" id="UP000075636"/>
    </source>
</evidence>
<dbReference type="GO" id="GO:0016020">
    <property type="term" value="C:membrane"/>
    <property type="evidence" value="ECO:0007669"/>
    <property type="project" value="UniProtKB-SubCell"/>
</dbReference>
<dbReference type="PANTHER" id="PTHR11662:SF399">
    <property type="entry name" value="FI19708P1-RELATED"/>
    <property type="match status" value="1"/>
</dbReference>
<comment type="subcellular location">
    <subcellularLocation>
        <location evidence="1">Membrane</location>
        <topology evidence="1">Multi-pass membrane protein</topology>
    </subcellularLocation>
</comment>
<keyword evidence="3 5" id="KW-1133">Transmembrane helix</keyword>
<accession>A0A149TF17</accession>
<keyword evidence="4 5" id="KW-0472">Membrane</keyword>
<name>A0A149TF17_9PROT</name>
<dbReference type="EMBL" id="LHZR01000113">
    <property type="protein sequence ID" value="KXV46164.1"/>
    <property type="molecule type" value="Genomic_DNA"/>
</dbReference>
<dbReference type="InterPro" id="IPR020846">
    <property type="entry name" value="MFS_dom"/>
</dbReference>
<dbReference type="GO" id="GO:0022857">
    <property type="term" value="F:transmembrane transporter activity"/>
    <property type="evidence" value="ECO:0007669"/>
    <property type="project" value="InterPro"/>
</dbReference>
<dbReference type="SUPFAM" id="SSF103473">
    <property type="entry name" value="MFS general substrate transporter"/>
    <property type="match status" value="1"/>
</dbReference>
<dbReference type="Proteomes" id="UP000075636">
    <property type="component" value="Unassembled WGS sequence"/>
</dbReference>
<organism evidence="7 8">
    <name type="scientific">Gluconobacter albidus</name>
    <dbReference type="NCBI Taxonomy" id="318683"/>
    <lineage>
        <taxon>Bacteria</taxon>
        <taxon>Pseudomonadati</taxon>
        <taxon>Pseudomonadota</taxon>
        <taxon>Alphaproteobacteria</taxon>
        <taxon>Acetobacterales</taxon>
        <taxon>Acetobacteraceae</taxon>
        <taxon>Gluconobacter</taxon>
    </lineage>
</organism>
<feature type="transmembrane region" description="Helical" evidence="5">
    <location>
        <begin position="265"/>
        <end position="290"/>
    </location>
</feature>
<feature type="transmembrane region" description="Helical" evidence="5">
    <location>
        <begin position="155"/>
        <end position="175"/>
    </location>
</feature>
<evidence type="ECO:0000313" key="7">
    <source>
        <dbReference type="EMBL" id="KXV46164.1"/>
    </source>
</evidence>
<proteinExistence type="predicted"/>
<feature type="transmembrane region" description="Helical" evidence="5">
    <location>
        <begin position="390"/>
        <end position="411"/>
    </location>
</feature>